<protein>
    <recommendedName>
        <fullName evidence="2">Fibronectin type-III domain-containing protein</fullName>
    </recommendedName>
</protein>
<evidence type="ECO:0000313" key="3">
    <source>
        <dbReference type="EMBL" id="TGE04753.1"/>
    </source>
</evidence>
<dbReference type="CDD" id="cd00063">
    <property type="entry name" value="FN3"/>
    <property type="match status" value="1"/>
</dbReference>
<dbReference type="InterPro" id="IPR003961">
    <property type="entry name" value="FN3_dom"/>
</dbReference>
<evidence type="ECO:0000256" key="1">
    <source>
        <dbReference type="ARBA" id="ARBA00023157"/>
    </source>
</evidence>
<keyword evidence="4" id="KW-1185">Reference proteome</keyword>
<accession>A0A4Z0P151</accession>
<dbReference type="PANTHER" id="PTHR44170:SF6">
    <property type="entry name" value="CONTACTIN"/>
    <property type="match status" value="1"/>
</dbReference>
<dbReference type="RefSeq" id="WP_135436201.1">
    <property type="nucleotide sequence ID" value="NZ_SRLA01000005.1"/>
</dbReference>
<dbReference type="GO" id="GO:0098609">
    <property type="term" value="P:cell-cell adhesion"/>
    <property type="evidence" value="ECO:0007669"/>
    <property type="project" value="TreeGrafter"/>
</dbReference>
<dbReference type="Gene3D" id="2.60.40.10">
    <property type="entry name" value="Immunoglobulins"/>
    <property type="match status" value="2"/>
</dbReference>
<dbReference type="GO" id="GO:0016020">
    <property type="term" value="C:membrane"/>
    <property type="evidence" value="ECO:0007669"/>
    <property type="project" value="UniProtKB-SubCell"/>
</dbReference>
<dbReference type="SMART" id="SM00060">
    <property type="entry name" value="FN3"/>
    <property type="match status" value="1"/>
</dbReference>
<evidence type="ECO:0000259" key="2">
    <source>
        <dbReference type="PROSITE" id="PS50853"/>
    </source>
</evidence>
<keyword evidence="1" id="KW-1015">Disulfide bond</keyword>
<feature type="domain" description="Fibronectin type-III" evidence="2">
    <location>
        <begin position="190"/>
        <end position="284"/>
    </location>
</feature>
<gene>
    <name evidence="3" type="ORF">EU556_21470</name>
</gene>
<dbReference type="InterPro" id="IPR013783">
    <property type="entry name" value="Ig-like_fold"/>
</dbReference>
<dbReference type="PROSITE" id="PS50853">
    <property type="entry name" value="FN3"/>
    <property type="match status" value="1"/>
</dbReference>
<dbReference type="SUPFAM" id="SSF49265">
    <property type="entry name" value="Fibronectin type III"/>
    <property type="match status" value="1"/>
</dbReference>
<evidence type="ECO:0000313" key="4">
    <source>
        <dbReference type="Proteomes" id="UP000298337"/>
    </source>
</evidence>
<reference evidence="3 4" key="1">
    <citation type="submission" date="2019-04" db="EMBL/GenBank/DDBJ databases">
        <authorList>
            <person name="Feng G."/>
            <person name="Zhang J."/>
            <person name="Zhu H."/>
        </authorList>
    </citation>
    <scope>NUCLEOTIDE SEQUENCE [LARGE SCALE GENOMIC DNA]</scope>
    <source>
        <strain evidence="3 4">92R-1</strain>
    </source>
</reference>
<dbReference type="OrthoDB" id="885793at2"/>
<dbReference type="Gene3D" id="2.160.20.10">
    <property type="entry name" value="Single-stranded right-handed beta-helix, Pectin lyase-like"/>
    <property type="match status" value="1"/>
</dbReference>
<dbReference type="InterPro" id="IPR036116">
    <property type="entry name" value="FN3_sf"/>
</dbReference>
<dbReference type="InterPro" id="IPR012334">
    <property type="entry name" value="Pectin_lyas_fold"/>
</dbReference>
<comment type="caution">
    <text evidence="3">The sequence shown here is derived from an EMBL/GenBank/DDBJ whole genome shotgun (WGS) entry which is preliminary data.</text>
</comment>
<organism evidence="3 4">
    <name type="scientific">Hymenobacter fodinae</name>
    <dbReference type="NCBI Taxonomy" id="2510796"/>
    <lineage>
        <taxon>Bacteria</taxon>
        <taxon>Pseudomonadati</taxon>
        <taxon>Bacteroidota</taxon>
        <taxon>Cytophagia</taxon>
        <taxon>Cytophagales</taxon>
        <taxon>Hymenobacteraceae</taxon>
        <taxon>Hymenobacter</taxon>
    </lineage>
</organism>
<dbReference type="EMBL" id="SRLA01000005">
    <property type="protein sequence ID" value="TGE04753.1"/>
    <property type="molecule type" value="Genomic_DNA"/>
</dbReference>
<name>A0A4Z0P151_9BACT</name>
<sequence length="1196" mass="125464">MASRAQHKQRIRLVFKVKEGGPSDVTRSAPVINALDGIIDDYALKTEIPQAAGFTPITEGQYGTHPEFTSQNDVNAFLLQQVANGVAVTVPSAPKGAQVDDVGNIFSHLAVPGYASASDYELEKADVAAGFSTPADIYSQGGRIYYPGITGPHSVGSVRARVKASGGRPAGEFVSNATAFTGPVVVPVTVPSQVTDITSTPGNTQVVLGWAEPANGGAAITSYTVRYRPVGASTYSVFGTTGNTAITVTGLANAQPYEFTVTATNSVGSGLASAPITVTPVAGPATLAAGLTLPSGNSTTVGATLAFTATASGGSAPYQLLVQAENTTSGVITQVYSGSGASYSGTWVPTNAGSYALTNTVTDVSGATKISAVRTVTVTAPVPGSSINLSDQPGVYSNANADYGSKQYGTDSTAGLTALFANSSGAPLVVNWDCDVSLSHIIIGSNVTINAVAKPGTNRNYGFILREQSNGFAVRNANPVGMNGSSLGVIIDSNINIGRIYANLNAFDVATGAELQQREAAVGPNGEIIWTIGFRLAGIKNSSINMEVVNQRTFSSYISNFQNVSCPTISAFAYVNSNGELARNSDGFKFHAGTGLTVGTVFGQTGDDLISLVAHDIFFPTYPAPVAGPNGQTGYNPWAVYGKISNVRIDTIDSRNCKYLLRLLASGGLEGAVDDIVIKRIIGTVQQQGSLFDNYAESPNDIFTGGSNKMGIIGSVRIDEYTVEMTTTGSYKPANMMLDCTVRNLSVGLLRRNNYSGSAHPTVLYGPTAVIDNATFDLIMATPDSSDNRSIIDIQGSGTTLRIKAGTMNRSAHNRAAAPITRFARNPKTGQDVGHLVNLQIDSFSATNLYNIVENFYGKLDNFNFASINAPGTSTIYVGAGKTVTNGTSNNSVGIARVQDEAGIGTVTNKIGNDWGMTPPPPDGSTEGFEAWATRVAADGGSVPASHKNAGVALENTLRNAGIWSRLRTLYAFAGGTLAAAKYNILNHQDSDAAYRLLFSGNWTVDSVGVKPDGQVGTQARTFYLPYGKTPDATGARHFAFFSCEDIATGRDFGYLTPGTFGGDGINRGDNLHLEYTDGNTYWASGKGSSSVAAGNTKALYIVNRTPDYKVAIWRSVAGQPAVFLKDYLEQEDNSNGEYFFGDINIVGGETPEVTHLPSSRKVGFSTTGEHFRTEAELNTYCTAVHEFMAAKGYQP</sequence>
<dbReference type="AlphaFoldDB" id="A0A4Z0P151"/>
<dbReference type="Proteomes" id="UP000298337">
    <property type="component" value="Unassembled WGS sequence"/>
</dbReference>
<proteinExistence type="predicted"/>
<dbReference type="Pfam" id="PF00041">
    <property type="entry name" value="fn3"/>
    <property type="match status" value="1"/>
</dbReference>
<dbReference type="PANTHER" id="PTHR44170">
    <property type="entry name" value="PROTEIN SIDEKICK"/>
    <property type="match status" value="1"/>
</dbReference>